<dbReference type="GO" id="GO:0016881">
    <property type="term" value="F:acid-amino acid ligase activity"/>
    <property type="evidence" value="ECO:0007669"/>
    <property type="project" value="TreeGrafter"/>
</dbReference>
<dbReference type="Proteomes" id="UP000003688">
    <property type="component" value="Unassembled WGS sequence"/>
</dbReference>
<feature type="domain" description="GH3 C-terminal" evidence="2">
    <location>
        <begin position="378"/>
        <end position="477"/>
    </location>
</feature>
<keyword evidence="4" id="KW-1185">Reference proteome</keyword>
<dbReference type="InterPro" id="IPR055378">
    <property type="entry name" value="GH3_C"/>
</dbReference>
<dbReference type="InterPro" id="IPR055377">
    <property type="entry name" value="GH3_M"/>
</dbReference>
<gene>
    <name evidence="3" type="ORF">Cflav_PD4551</name>
</gene>
<name>B9XDZ7_PEDPL</name>
<comment type="caution">
    <text evidence="3">The sequence shown here is derived from an EMBL/GenBank/DDBJ whole genome shotgun (WGS) entry which is preliminary data.</text>
</comment>
<evidence type="ECO:0000313" key="3">
    <source>
        <dbReference type="EMBL" id="EEF61888.1"/>
    </source>
</evidence>
<evidence type="ECO:0000259" key="2">
    <source>
        <dbReference type="Pfam" id="PF23572"/>
    </source>
</evidence>
<evidence type="ECO:0000259" key="1">
    <source>
        <dbReference type="Pfam" id="PF23571"/>
    </source>
</evidence>
<dbReference type="InterPro" id="IPR004993">
    <property type="entry name" value="GH3"/>
</dbReference>
<dbReference type="Pfam" id="PF23572">
    <property type="entry name" value="GH3_C"/>
    <property type="match status" value="1"/>
</dbReference>
<dbReference type="PANTHER" id="PTHR31901:SF9">
    <property type="entry name" value="GH3 DOMAIN-CONTAINING PROTEIN"/>
    <property type="match status" value="1"/>
</dbReference>
<organism evidence="3 4">
    <name type="scientific">Pedosphaera parvula (strain Ellin514)</name>
    <dbReference type="NCBI Taxonomy" id="320771"/>
    <lineage>
        <taxon>Bacteria</taxon>
        <taxon>Pseudomonadati</taxon>
        <taxon>Verrucomicrobiota</taxon>
        <taxon>Pedosphaerae</taxon>
        <taxon>Pedosphaerales</taxon>
        <taxon>Pedosphaeraceae</taxon>
        <taxon>Pedosphaera</taxon>
    </lineage>
</organism>
<protein>
    <submittedName>
        <fullName evidence="3">GH3 auxin-responsive promoter</fullName>
    </submittedName>
</protein>
<feature type="domain" description="GH3 middle" evidence="1">
    <location>
        <begin position="295"/>
        <end position="359"/>
    </location>
</feature>
<dbReference type="EMBL" id="ABOX02000007">
    <property type="protein sequence ID" value="EEF61888.1"/>
    <property type="molecule type" value="Genomic_DNA"/>
</dbReference>
<evidence type="ECO:0000313" key="4">
    <source>
        <dbReference type="Proteomes" id="UP000003688"/>
    </source>
</evidence>
<proteinExistence type="predicted"/>
<dbReference type="PANTHER" id="PTHR31901">
    <property type="entry name" value="GH3 DOMAIN-CONTAINING PROTEIN"/>
    <property type="match status" value="1"/>
</dbReference>
<accession>B9XDZ7</accession>
<dbReference type="AlphaFoldDB" id="B9XDZ7"/>
<dbReference type="Pfam" id="PF23571">
    <property type="entry name" value="GH3_M"/>
    <property type="match status" value="1"/>
</dbReference>
<sequence>MHTAFGKAHGFQDIQSYTDFAEKVPLTDYDALLPWIDRIRQGEQCVLTNEPVTHLVPTSGTTGARKLIPFTKGLQREFNAAIGPWLIDLQSQAPGLLGGPAYWSITPAIRPKQAETSVVPIGFEADTAYLGGIRKKLVDAVMAVGSWVQHADSIEAFRYITLLALLRCPELRLISIWHPSFLSLLLDGLPSQWETLLTDLEQGTCKYAEALPPEMRRACFSHPLPKHARDLRRTNPLCPREIWPKLCVISCWANGASELAAKELGKRFPGLLLQPKGLIASEAFVTLPFGSYQPLAIHSHFFEFIDADGRILLVDTLKEGETYEVVVTTAGGLWRYRLGDRVQVSGFVGKTPSLRFLGRSGNISDRFGEKLSEAFVAQAIHECFDEHTLPRFVLLAPEEDAHGCRYTIYVEGVIQTNQVEKLEHLLRQNPHYAYCRDLGQLLSLRAFIINKNGYELYVERLAAPGARLGDIKPVILSSLSGWQNVFPGAHIEALSNVDASK</sequence>
<reference evidence="3 4" key="1">
    <citation type="journal article" date="2011" name="J. Bacteriol.">
        <title>Genome sequence of 'Pedosphaera parvula' Ellin514, an aerobic Verrucomicrobial isolate from pasture soil.</title>
        <authorList>
            <person name="Kant R."/>
            <person name="van Passel M.W."/>
            <person name="Sangwan P."/>
            <person name="Palva A."/>
            <person name="Lucas S."/>
            <person name="Copeland A."/>
            <person name="Lapidus A."/>
            <person name="Glavina Del Rio T."/>
            <person name="Dalin E."/>
            <person name="Tice H."/>
            <person name="Bruce D."/>
            <person name="Goodwin L."/>
            <person name="Pitluck S."/>
            <person name="Chertkov O."/>
            <person name="Larimer F.W."/>
            <person name="Land M.L."/>
            <person name="Hauser L."/>
            <person name="Brettin T.S."/>
            <person name="Detter J.C."/>
            <person name="Han S."/>
            <person name="de Vos W.M."/>
            <person name="Janssen P.H."/>
            <person name="Smidt H."/>
        </authorList>
    </citation>
    <scope>NUCLEOTIDE SEQUENCE [LARGE SCALE GENOMIC DNA]</scope>
    <source>
        <strain evidence="3 4">Ellin514</strain>
    </source>
</reference>
<dbReference type="GO" id="GO:0005737">
    <property type="term" value="C:cytoplasm"/>
    <property type="evidence" value="ECO:0007669"/>
    <property type="project" value="TreeGrafter"/>
</dbReference>
<dbReference type="STRING" id="320771.Cflav_PD4551"/>
<dbReference type="Pfam" id="PF03321">
    <property type="entry name" value="GH3"/>
    <property type="match status" value="1"/>
</dbReference>